<keyword evidence="1" id="KW-0472">Membrane</keyword>
<dbReference type="OrthoDB" id="979271at2"/>
<dbReference type="Gene3D" id="1.25.40.10">
    <property type="entry name" value="Tetratricopeptide repeat domain"/>
    <property type="match status" value="1"/>
</dbReference>
<sequence>MEEQDYIQFEAYLVGDLSEEDLLAFSMRLESDPEFNKSFEIYKDLSSNLEHQIANEREIFDFKANLDVISSQHFNAIHDEELVIKPSPKSNFYKYAVAASVVVLLGFFVFNQFGGPKYDDYNNFDPISLTVRSSDDSNLSKGEQSFNAKNYKEAIKAFNLILEDDFTNLEIQLYKSMALVETNRFEEAEILLRKITNGNSAYQNKAKWILALNYLKQDKESECIKVLKTIPQDAEDYKTAQELLEKLD</sequence>
<evidence type="ECO:0000313" key="2">
    <source>
        <dbReference type="EMBL" id="REE16870.1"/>
    </source>
</evidence>
<dbReference type="AlphaFoldDB" id="A0A3D9MDX3"/>
<organism evidence="2 3">
    <name type="scientific">Winogradskyella pacifica</name>
    <dbReference type="NCBI Taxonomy" id="664642"/>
    <lineage>
        <taxon>Bacteria</taxon>
        <taxon>Pseudomonadati</taxon>
        <taxon>Bacteroidota</taxon>
        <taxon>Flavobacteriia</taxon>
        <taxon>Flavobacteriales</taxon>
        <taxon>Flavobacteriaceae</taxon>
        <taxon>Winogradskyella</taxon>
    </lineage>
</organism>
<dbReference type="SUPFAM" id="SSF48452">
    <property type="entry name" value="TPR-like"/>
    <property type="match status" value="1"/>
</dbReference>
<evidence type="ECO:0000256" key="1">
    <source>
        <dbReference type="SAM" id="Phobius"/>
    </source>
</evidence>
<proteinExistence type="predicted"/>
<reference evidence="2 3" key="1">
    <citation type="submission" date="2018-07" db="EMBL/GenBank/DDBJ databases">
        <title>Genomic Encyclopedia of Type Strains, Phase III (KMG-III): the genomes of soil and plant-associated and newly described type strains.</title>
        <authorList>
            <person name="Whitman W."/>
        </authorList>
    </citation>
    <scope>NUCLEOTIDE SEQUENCE [LARGE SCALE GENOMIC DNA]</scope>
    <source>
        <strain evidence="2 3">CECT 7948</strain>
    </source>
</reference>
<feature type="transmembrane region" description="Helical" evidence="1">
    <location>
        <begin position="92"/>
        <end position="110"/>
    </location>
</feature>
<accession>A0A3D9MDX3</accession>
<name>A0A3D9MDX3_9FLAO</name>
<protein>
    <recommendedName>
        <fullName evidence="4">Tetratricopeptide repeat protein</fullName>
    </recommendedName>
</protein>
<dbReference type="EMBL" id="QREI01000005">
    <property type="protein sequence ID" value="REE16870.1"/>
    <property type="molecule type" value="Genomic_DNA"/>
</dbReference>
<evidence type="ECO:0008006" key="4">
    <source>
        <dbReference type="Google" id="ProtNLM"/>
    </source>
</evidence>
<dbReference type="InterPro" id="IPR011990">
    <property type="entry name" value="TPR-like_helical_dom_sf"/>
</dbReference>
<keyword evidence="3" id="KW-1185">Reference proteome</keyword>
<dbReference type="RefSeq" id="WP_115810518.1">
    <property type="nucleotide sequence ID" value="NZ_QREI01000005.1"/>
</dbReference>
<dbReference type="Proteomes" id="UP000256919">
    <property type="component" value="Unassembled WGS sequence"/>
</dbReference>
<comment type="caution">
    <text evidence="2">The sequence shown here is derived from an EMBL/GenBank/DDBJ whole genome shotgun (WGS) entry which is preliminary data.</text>
</comment>
<gene>
    <name evidence="2" type="ORF">DFQ09_10582</name>
</gene>
<evidence type="ECO:0000313" key="3">
    <source>
        <dbReference type="Proteomes" id="UP000256919"/>
    </source>
</evidence>
<keyword evidence="1" id="KW-0812">Transmembrane</keyword>
<keyword evidence="1" id="KW-1133">Transmembrane helix</keyword>